<gene>
    <name evidence="2" type="ORF">UFOPK2925_00793</name>
</gene>
<protein>
    <submittedName>
        <fullName evidence="2">Unannotated protein</fullName>
    </submittedName>
</protein>
<accession>A0A6J6W824</accession>
<evidence type="ECO:0000256" key="1">
    <source>
        <dbReference type="SAM" id="Coils"/>
    </source>
</evidence>
<feature type="coiled-coil region" evidence="1">
    <location>
        <begin position="50"/>
        <end position="117"/>
    </location>
</feature>
<dbReference type="AlphaFoldDB" id="A0A6J6W824"/>
<name>A0A6J6W824_9ZZZZ</name>
<organism evidence="2">
    <name type="scientific">freshwater metagenome</name>
    <dbReference type="NCBI Taxonomy" id="449393"/>
    <lineage>
        <taxon>unclassified sequences</taxon>
        <taxon>metagenomes</taxon>
        <taxon>ecological metagenomes</taxon>
    </lineage>
</organism>
<sequence>MWHPQVIGICSHDLYAKFAARRLDSAFPIIACKSVYPAGMARSWGSKAARRELEERLTAQEARALEAAAKAEKDSALLRADLRAMRSHLTTRDVEMRVELSKAVDHAKQLAESLDQERSERSILLEALVKLAESLKSERSIPSEGQRAIGGSIAPGPLSADGRIEVRSQFGNRWVSGFAVHEVILGDDGSVGYRLRRGTDGFVLPAVFPEADVRAADSSTNWTPVGSRTRAGADEFGSF</sequence>
<proteinExistence type="predicted"/>
<keyword evidence="1" id="KW-0175">Coiled coil</keyword>
<evidence type="ECO:0000313" key="2">
    <source>
        <dbReference type="EMBL" id="CAB4779999.1"/>
    </source>
</evidence>
<dbReference type="EMBL" id="CAEZZU010000105">
    <property type="protein sequence ID" value="CAB4779999.1"/>
    <property type="molecule type" value="Genomic_DNA"/>
</dbReference>
<reference evidence="2" key="1">
    <citation type="submission" date="2020-05" db="EMBL/GenBank/DDBJ databases">
        <authorList>
            <person name="Chiriac C."/>
            <person name="Salcher M."/>
            <person name="Ghai R."/>
            <person name="Kavagutti S V."/>
        </authorList>
    </citation>
    <scope>NUCLEOTIDE SEQUENCE</scope>
</reference>